<comment type="cofactor">
    <cofactor evidence="6">
        <name>Zn(2+)</name>
        <dbReference type="ChEBI" id="CHEBI:29105"/>
    </cofactor>
    <text evidence="6">Binds 1 zinc ion per subunit.</text>
</comment>
<evidence type="ECO:0000259" key="8">
    <source>
        <dbReference type="Pfam" id="PF01435"/>
    </source>
</evidence>
<evidence type="ECO:0000256" key="6">
    <source>
        <dbReference type="RuleBase" id="RU003983"/>
    </source>
</evidence>
<keyword evidence="3 6" id="KW-0378">Hydrolase</keyword>
<evidence type="ECO:0000256" key="1">
    <source>
        <dbReference type="ARBA" id="ARBA00022670"/>
    </source>
</evidence>
<dbReference type="Proteomes" id="UP000231912">
    <property type="component" value="Unassembled WGS sequence"/>
</dbReference>
<feature type="signal peptide" evidence="7">
    <location>
        <begin position="1"/>
        <end position="22"/>
    </location>
</feature>
<dbReference type="PANTHER" id="PTHR22726:SF1">
    <property type="entry name" value="METALLOENDOPEPTIDASE OMA1, MITOCHONDRIAL"/>
    <property type="match status" value="1"/>
</dbReference>
<evidence type="ECO:0000256" key="5">
    <source>
        <dbReference type="ARBA" id="ARBA00023049"/>
    </source>
</evidence>
<feature type="chain" id="PRO_5014890057" evidence="7">
    <location>
        <begin position="23"/>
        <end position="284"/>
    </location>
</feature>
<protein>
    <submittedName>
        <fullName evidence="9">Peptidase M48</fullName>
    </submittedName>
</protein>
<dbReference type="InterPro" id="IPR001915">
    <property type="entry name" value="Peptidase_M48"/>
</dbReference>
<dbReference type="PANTHER" id="PTHR22726">
    <property type="entry name" value="METALLOENDOPEPTIDASE OMA1"/>
    <property type="match status" value="1"/>
</dbReference>
<reference evidence="9 10" key="1">
    <citation type="submission" date="2017-07" db="EMBL/GenBank/DDBJ databases">
        <title>Leptospira spp. isolated from tropical soils.</title>
        <authorList>
            <person name="Thibeaux R."/>
            <person name="Iraola G."/>
            <person name="Ferres I."/>
            <person name="Bierque E."/>
            <person name="Girault D."/>
            <person name="Soupe-Gilbert M.-E."/>
            <person name="Picardeau M."/>
            <person name="Goarant C."/>
        </authorList>
    </citation>
    <scope>NUCLEOTIDE SEQUENCE [LARGE SCALE GENOMIC DNA]</scope>
    <source>
        <strain evidence="9 10">FH2-C-A2</strain>
    </source>
</reference>
<accession>A0A2M9Z8T5</accession>
<dbReference type="GO" id="GO:0004222">
    <property type="term" value="F:metalloendopeptidase activity"/>
    <property type="evidence" value="ECO:0007669"/>
    <property type="project" value="InterPro"/>
</dbReference>
<evidence type="ECO:0000313" key="9">
    <source>
        <dbReference type="EMBL" id="PJZ64804.1"/>
    </source>
</evidence>
<keyword evidence="1 6" id="KW-0645">Protease</keyword>
<keyword evidence="5 6" id="KW-0482">Metalloprotease</keyword>
<dbReference type="InterPro" id="IPR051156">
    <property type="entry name" value="Mito/Outer_Membr_Metalloprot"/>
</dbReference>
<feature type="domain" description="Peptidase M48" evidence="8">
    <location>
        <begin position="62"/>
        <end position="249"/>
    </location>
</feature>
<dbReference type="Gene3D" id="3.30.2010.10">
    <property type="entry name" value="Metalloproteases ('zincins'), catalytic domain"/>
    <property type="match status" value="1"/>
</dbReference>
<keyword evidence="2" id="KW-0479">Metal-binding</keyword>
<sequence>MKKKIRRILFLFLFSFSLTNCGWMVDSFFPLEIDEFLGKQYYQGAIRGEHGTKEFKSEGLRKYVQSITDRVLKSPEIRYKEVFPYKVTVLEDDQTINAVCAPGGYIFVYTGLLRFVDDEATLAGILAHEIAHAEKRHSTKQLSFNITLYFILYTVLSYVLGPDMAEHASDIAGFSSGIVGLANSRSAEEEADHFGFEYIRSTPYYPGAIAKFFSDIQVWKKEHMGESEENLPLGKYLSSHPLDEERISENERRLKESGIKAPKKEAFFRDRYKAKISSYLPEEK</sequence>
<evidence type="ECO:0000256" key="7">
    <source>
        <dbReference type="SAM" id="SignalP"/>
    </source>
</evidence>
<keyword evidence="4 6" id="KW-0862">Zinc</keyword>
<evidence type="ECO:0000256" key="3">
    <source>
        <dbReference type="ARBA" id="ARBA00022801"/>
    </source>
</evidence>
<dbReference type="GO" id="GO:0046872">
    <property type="term" value="F:metal ion binding"/>
    <property type="evidence" value="ECO:0007669"/>
    <property type="project" value="UniProtKB-KW"/>
</dbReference>
<dbReference type="EMBL" id="NPDT01000008">
    <property type="protein sequence ID" value="PJZ64804.1"/>
    <property type="molecule type" value="Genomic_DNA"/>
</dbReference>
<organism evidence="9 10">
    <name type="scientific">Leptospira wolffii</name>
    <dbReference type="NCBI Taxonomy" id="409998"/>
    <lineage>
        <taxon>Bacteria</taxon>
        <taxon>Pseudomonadati</taxon>
        <taxon>Spirochaetota</taxon>
        <taxon>Spirochaetia</taxon>
        <taxon>Leptospirales</taxon>
        <taxon>Leptospiraceae</taxon>
        <taxon>Leptospira</taxon>
    </lineage>
</organism>
<comment type="caution">
    <text evidence="9">The sequence shown here is derived from an EMBL/GenBank/DDBJ whole genome shotgun (WGS) entry which is preliminary data.</text>
</comment>
<dbReference type="GO" id="GO:0016020">
    <property type="term" value="C:membrane"/>
    <property type="evidence" value="ECO:0007669"/>
    <property type="project" value="TreeGrafter"/>
</dbReference>
<proteinExistence type="inferred from homology"/>
<dbReference type="Pfam" id="PF01435">
    <property type="entry name" value="Peptidase_M48"/>
    <property type="match status" value="1"/>
</dbReference>
<evidence type="ECO:0000313" key="10">
    <source>
        <dbReference type="Proteomes" id="UP000231912"/>
    </source>
</evidence>
<dbReference type="AlphaFoldDB" id="A0A2M9Z8T5"/>
<keyword evidence="7" id="KW-0732">Signal</keyword>
<dbReference type="RefSeq" id="WP_100759936.1">
    <property type="nucleotide sequence ID" value="NZ_NPDT01000008.1"/>
</dbReference>
<evidence type="ECO:0000256" key="4">
    <source>
        <dbReference type="ARBA" id="ARBA00022833"/>
    </source>
</evidence>
<comment type="similarity">
    <text evidence="6">Belongs to the peptidase M48 family.</text>
</comment>
<name>A0A2M9Z8T5_9LEPT</name>
<evidence type="ECO:0000256" key="2">
    <source>
        <dbReference type="ARBA" id="ARBA00022723"/>
    </source>
</evidence>
<gene>
    <name evidence="9" type="ORF">CH371_16955</name>
</gene>
<dbReference type="GO" id="GO:0051603">
    <property type="term" value="P:proteolysis involved in protein catabolic process"/>
    <property type="evidence" value="ECO:0007669"/>
    <property type="project" value="TreeGrafter"/>
</dbReference>